<evidence type="ECO:0000256" key="2">
    <source>
        <dbReference type="ARBA" id="ARBA00008999"/>
    </source>
</evidence>
<evidence type="ECO:0000313" key="9">
    <source>
        <dbReference type="EMBL" id="KAK3296891.1"/>
    </source>
</evidence>
<protein>
    <recommendedName>
        <fullName evidence="3">tRNA pseudouridine(55) synthase</fullName>
        <ecNumber evidence="3">5.4.99.25</ecNumber>
    </recommendedName>
</protein>
<feature type="domain" description="tRNA pseudouridylate synthase B C-terminal" evidence="8">
    <location>
        <begin position="325"/>
        <end position="367"/>
    </location>
</feature>
<keyword evidence="5" id="KW-0413">Isomerase</keyword>
<dbReference type="InterPro" id="IPR032819">
    <property type="entry name" value="TruB_C"/>
</dbReference>
<dbReference type="Gene3D" id="3.30.2350.10">
    <property type="entry name" value="Pseudouridine synthase"/>
    <property type="match status" value="1"/>
</dbReference>
<comment type="catalytic activity">
    <reaction evidence="1">
        <text>a uridine in mRNA = a pseudouridine in mRNA</text>
        <dbReference type="Rhea" id="RHEA:56644"/>
        <dbReference type="Rhea" id="RHEA-COMP:14658"/>
        <dbReference type="Rhea" id="RHEA-COMP:14659"/>
        <dbReference type="ChEBI" id="CHEBI:65314"/>
        <dbReference type="ChEBI" id="CHEBI:65315"/>
    </reaction>
</comment>
<dbReference type="AlphaFoldDB" id="A0AAE0HI39"/>
<keyword evidence="10" id="KW-1185">Reference proteome</keyword>
<evidence type="ECO:0000256" key="5">
    <source>
        <dbReference type="ARBA" id="ARBA00023235"/>
    </source>
</evidence>
<dbReference type="PANTHER" id="PTHR13767:SF2">
    <property type="entry name" value="PSEUDOURIDYLATE SYNTHASE TRUB1"/>
    <property type="match status" value="1"/>
</dbReference>
<organism evidence="9 10">
    <name type="scientific">Chaetomium fimeti</name>
    <dbReference type="NCBI Taxonomy" id="1854472"/>
    <lineage>
        <taxon>Eukaryota</taxon>
        <taxon>Fungi</taxon>
        <taxon>Dikarya</taxon>
        <taxon>Ascomycota</taxon>
        <taxon>Pezizomycotina</taxon>
        <taxon>Sordariomycetes</taxon>
        <taxon>Sordariomycetidae</taxon>
        <taxon>Sordariales</taxon>
        <taxon>Chaetomiaceae</taxon>
        <taxon>Chaetomium</taxon>
    </lineage>
</organism>
<name>A0AAE0HI39_9PEZI</name>
<dbReference type="GO" id="GO:0005634">
    <property type="term" value="C:nucleus"/>
    <property type="evidence" value="ECO:0007669"/>
    <property type="project" value="TreeGrafter"/>
</dbReference>
<dbReference type="GO" id="GO:0160148">
    <property type="term" value="F:tRNA pseudouridine(55) synthase activity"/>
    <property type="evidence" value="ECO:0007669"/>
    <property type="project" value="UniProtKB-EC"/>
</dbReference>
<evidence type="ECO:0000259" key="7">
    <source>
        <dbReference type="Pfam" id="PF01509"/>
    </source>
</evidence>
<dbReference type="Pfam" id="PF16198">
    <property type="entry name" value="TruB_C_2"/>
    <property type="match status" value="1"/>
</dbReference>
<dbReference type="FunFam" id="3.30.2350.10:FF:000014">
    <property type="entry name" value="PUS4p Pseudouridine synthase"/>
    <property type="match status" value="1"/>
</dbReference>
<dbReference type="CDD" id="cd02867">
    <property type="entry name" value="PseudoU_synth_TruB_4"/>
    <property type="match status" value="1"/>
</dbReference>
<dbReference type="GO" id="GO:1990481">
    <property type="term" value="P:mRNA pseudouridine synthesis"/>
    <property type="evidence" value="ECO:0007669"/>
    <property type="project" value="TreeGrafter"/>
</dbReference>
<evidence type="ECO:0000256" key="4">
    <source>
        <dbReference type="ARBA" id="ARBA00022694"/>
    </source>
</evidence>
<dbReference type="EC" id="5.4.99.25" evidence="3"/>
<dbReference type="GeneID" id="87840362"/>
<evidence type="ECO:0000256" key="1">
    <source>
        <dbReference type="ARBA" id="ARBA00001166"/>
    </source>
</evidence>
<dbReference type="InterPro" id="IPR020103">
    <property type="entry name" value="PsdUridine_synth_cat_dom_sf"/>
</dbReference>
<keyword evidence="4" id="KW-0819">tRNA processing</keyword>
<dbReference type="EMBL" id="JAUEPN010000003">
    <property type="protein sequence ID" value="KAK3296891.1"/>
    <property type="molecule type" value="Genomic_DNA"/>
</dbReference>
<dbReference type="InterPro" id="IPR014780">
    <property type="entry name" value="tRNA_psdUridine_synth_TruB"/>
</dbReference>
<gene>
    <name evidence="9" type="ORF">B0H64DRAFT_390665</name>
</gene>
<dbReference type="GO" id="GO:0003723">
    <property type="term" value="F:RNA binding"/>
    <property type="evidence" value="ECO:0007669"/>
    <property type="project" value="InterPro"/>
</dbReference>
<dbReference type="HAMAP" id="MF_01080">
    <property type="entry name" value="TruB_bact"/>
    <property type="match status" value="1"/>
</dbReference>
<feature type="domain" description="Pseudouridine synthase II N-terminal" evidence="7">
    <location>
        <begin position="77"/>
        <end position="207"/>
    </location>
</feature>
<evidence type="ECO:0000256" key="3">
    <source>
        <dbReference type="ARBA" id="ARBA00012787"/>
    </source>
</evidence>
<dbReference type="PANTHER" id="PTHR13767">
    <property type="entry name" value="TRNA-PSEUDOURIDINE SYNTHASE"/>
    <property type="match status" value="1"/>
</dbReference>
<feature type="region of interest" description="Disordered" evidence="6">
    <location>
        <begin position="388"/>
        <end position="460"/>
    </location>
</feature>
<accession>A0AAE0HI39</accession>
<reference evidence="9" key="2">
    <citation type="submission" date="2023-06" db="EMBL/GenBank/DDBJ databases">
        <authorList>
            <consortium name="Lawrence Berkeley National Laboratory"/>
            <person name="Haridas S."/>
            <person name="Hensen N."/>
            <person name="Bonometti L."/>
            <person name="Westerberg I."/>
            <person name="Brannstrom I.O."/>
            <person name="Guillou S."/>
            <person name="Cros-Aarteil S."/>
            <person name="Calhoun S."/>
            <person name="Kuo A."/>
            <person name="Mondo S."/>
            <person name="Pangilinan J."/>
            <person name="Riley R."/>
            <person name="Labutti K."/>
            <person name="Andreopoulos B."/>
            <person name="Lipzen A."/>
            <person name="Chen C."/>
            <person name="Yanf M."/>
            <person name="Daum C."/>
            <person name="Ng V."/>
            <person name="Clum A."/>
            <person name="Steindorff A."/>
            <person name="Ohm R."/>
            <person name="Martin F."/>
            <person name="Silar P."/>
            <person name="Natvig D."/>
            <person name="Lalanne C."/>
            <person name="Gautier V."/>
            <person name="Ament-Velasquez S.L."/>
            <person name="Kruys A."/>
            <person name="Hutchinson M.I."/>
            <person name="Powell A.J."/>
            <person name="Barry K."/>
            <person name="Miller A.N."/>
            <person name="Grigoriev I.V."/>
            <person name="Debuchy R."/>
            <person name="Gladieux P."/>
            <person name="Thoren M.H."/>
            <person name="Johannesson H."/>
        </authorList>
    </citation>
    <scope>NUCLEOTIDE SEQUENCE</scope>
    <source>
        <strain evidence="9">CBS 168.71</strain>
    </source>
</reference>
<sequence>MRFSRFAKMATDKVLEGVFAINKPLGMSSAQVIRDCQQYFNPSATFAPLLEQDKALRDKESRYQKHRRGKAKQALRVKMGHGGTLDPLATGVLILGVGKGTKALQDFLTCTKTYESVVLFGASTDTYDRTGRVIKKGNYDDVTRQATEKALESFRGKIRQMPPLYSALKMQGKPLYEYAREGKPIPREIETREVEVAELELVEWYEPGTHNHRWPTEEAEQAEKNLVDSVWRVAKRQTAATDEGLSRKLTPEQQEEETKALAEYNSKKREAEERVDSLVSDEQPGPPAKRKKTNHGGAEPMMSGALGQLPPKGKGMTVTSGFYVRSLCHDLGEMLGCGAMMAELSRTRQGQFVLGGDNCIEYDELHQGESVWGPKLHRMLDLWNNPNAEQAKPKASEPASSPAQGNEASKPATKDPQEEKPVDESKPAEDAKPTETAPEPEPASDGSVKVEQEQAAAASA</sequence>
<dbReference type="Pfam" id="PF01509">
    <property type="entry name" value="TruB_N"/>
    <property type="match status" value="1"/>
</dbReference>
<dbReference type="RefSeq" id="XP_062660405.1">
    <property type="nucleotide sequence ID" value="XM_062803414.1"/>
</dbReference>
<proteinExistence type="inferred from homology"/>
<evidence type="ECO:0000259" key="8">
    <source>
        <dbReference type="Pfam" id="PF16198"/>
    </source>
</evidence>
<feature type="compositionally biased region" description="Basic and acidic residues" evidence="6">
    <location>
        <begin position="244"/>
        <end position="276"/>
    </location>
</feature>
<feature type="compositionally biased region" description="Basic and acidic residues" evidence="6">
    <location>
        <begin position="412"/>
        <end position="433"/>
    </location>
</feature>
<comment type="similarity">
    <text evidence="2">Belongs to the pseudouridine synthase TruB family.</text>
</comment>
<feature type="region of interest" description="Disordered" evidence="6">
    <location>
        <begin position="237"/>
        <end position="312"/>
    </location>
</feature>
<reference evidence="9" key="1">
    <citation type="journal article" date="2023" name="Mol. Phylogenet. Evol.">
        <title>Genome-scale phylogeny and comparative genomics of the fungal order Sordariales.</title>
        <authorList>
            <person name="Hensen N."/>
            <person name="Bonometti L."/>
            <person name="Westerberg I."/>
            <person name="Brannstrom I.O."/>
            <person name="Guillou S."/>
            <person name="Cros-Aarteil S."/>
            <person name="Calhoun S."/>
            <person name="Haridas S."/>
            <person name="Kuo A."/>
            <person name="Mondo S."/>
            <person name="Pangilinan J."/>
            <person name="Riley R."/>
            <person name="LaButti K."/>
            <person name="Andreopoulos B."/>
            <person name="Lipzen A."/>
            <person name="Chen C."/>
            <person name="Yan M."/>
            <person name="Daum C."/>
            <person name="Ng V."/>
            <person name="Clum A."/>
            <person name="Steindorff A."/>
            <person name="Ohm R.A."/>
            <person name="Martin F."/>
            <person name="Silar P."/>
            <person name="Natvig D.O."/>
            <person name="Lalanne C."/>
            <person name="Gautier V."/>
            <person name="Ament-Velasquez S.L."/>
            <person name="Kruys A."/>
            <person name="Hutchinson M.I."/>
            <person name="Powell A.J."/>
            <person name="Barry K."/>
            <person name="Miller A.N."/>
            <person name="Grigoriev I.V."/>
            <person name="Debuchy R."/>
            <person name="Gladieux P."/>
            <person name="Hiltunen Thoren M."/>
            <person name="Johannesson H."/>
        </authorList>
    </citation>
    <scope>NUCLEOTIDE SEQUENCE</scope>
    <source>
        <strain evidence="9">CBS 168.71</strain>
    </source>
</reference>
<dbReference type="InterPro" id="IPR002501">
    <property type="entry name" value="PsdUridine_synth_N"/>
</dbReference>
<dbReference type="Proteomes" id="UP001278766">
    <property type="component" value="Unassembled WGS sequence"/>
</dbReference>
<comment type="caution">
    <text evidence="9">The sequence shown here is derived from an EMBL/GenBank/DDBJ whole genome shotgun (WGS) entry which is preliminary data.</text>
</comment>
<evidence type="ECO:0000313" key="10">
    <source>
        <dbReference type="Proteomes" id="UP001278766"/>
    </source>
</evidence>
<dbReference type="GO" id="GO:0006400">
    <property type="term" value="P:tRNA modification"/>
    <property type="evidence" value="ECO:0007669"/>
    <property type="project" value="TreeGrafter"/>
</dbReference>
<dbReference type="SUPFAM" id="SSF55120">
    <property type="entry name" value="Pseudouridine synthase"/>
    <property type="match status" value="1"/>
</dbReference>
<evidence type="ECO:0000256" key="6">
    <source>
        <dbReference type="SAM" id="MobiDB-lite"/>
    </source>
</evidence>
<feature type="compositionally biased region" description="Polar residues" evidence="6">
    <location>
        <begin position="398"/>
        <end position="407"/>
    </location>
</feature>